<keyword evidence="3" id="KW-1185">Reference proteome</keyword>
<comment type="caution">
    <text evidence="2">The sequence shown here is derived from an EMBL/GenBank/DDBJ whole genome shotgun (WGS) entry which is preliminary data.</text>
</comment>
<feature type="transmembrane region" description="Helical" evidence="1">
    <location>
        <begin position="51"/>
        <end position="70"/>
    </location>
</feature>
<evidence type="ECO:0000313" key="3">
    <source>
        <dbReference type="Proteomes" id="UP000602532"/>
    </source>
</evidence>
<sequence length="138" mass="13715">MDPIITIVSGATILTVIGIMSGGTFLLRIATGGLPFNGLQKAFFRAGHAHAGVLVLLGLVCILLLSASGAAPGWRWAGVGVLAGAILIPAGFFLSVLGREPERPGRAIALLWVGVVVLAASLLAVGVAVIAAGVAALG</sequence>
<protein>
    <submittedName>
        <fullName evidence="2">Uncharacterized protein</fullName>
    </submittedName>
</protein>
<accession>A0ABR8X374</accession>
<feature type="transmembrane region" description="Helical" evidence="1">
    <location>
        <begin position="76"/>
        <end position="97"/>
    </location>
</feature>
<keyword evidence="1" id="KW-0472">Membrane</keyword>
<dbReference type="RefSeq" id="WP_191765981.1">
    <property type="nucleotide sequence ID" value="NZ_JACSPM010000002.1"/>
</dbReference>
<proteinExistence type="predicted"/>
<dbReference type="Proteomes" id="UP000602532">
    <property type="component" value="Unassembled WGS sequence"/>
</dbReference>
<name>A0ABR8X374_9MICO</name>
<evidence type="ECO:0000256" key="1">
    <source>
        <dbReference type="SAM" id="Phobius"/>
    </source>
</evidence>
<evidence type="ECO:0000313" key="2">
    <source>
        <dbReference type="EMBL" id="MBD8023653.1"/>
    </source>
</evidence>
<keyword evidence="1" id="KW-1133">Transmembrane helix</keyword>
<gene>
    <name evidence="2" type="ORF">H9622_08625</name>
</gene>
<keyword evidence="1" id="KW-0812">Transmembrane</keyword>
<feature type="transmembrane region" description="Helical" evidence="1">
    <location>
        <begin position="109"/>
        <end position="137"/>
    </location>
</feature>
<feature type="transmembrane region" description="Helical" evidence="1">
    <location>
        <begin position="6"/>
        <end position="30"/>
    </location>
</feature>
<reference evidence="2 3" key="1">
    <citation type="submission" date="2020-08" db="EMBL/GenBank/DDBJ databases">
        <title>A Genomic Blueprint of the Chicken Gut Microbiome.</title>
        <authorList>
            <person name="Gilroy R."/>
            <person name="Ravi A."/>
            <person name="Getino M."/>
            <person name="Pursley I."/>
            <person name="Horton D.L."/>
            <person name="Alikhan N.-F."/>
            <person name="Baker D."/>
            <person name="Gharbi K."/>
            <person name="Hall N."/>
            <person name="Watson M."/>
            <person name="Adriaenssens E.M."/>
            <person name="Foster-Nyarko E."/>
            <person name="Jarju S."/>
            <person name="Secka A."/>
            <person name="Antonio M."/>
            <person name="Oren A."/>
            <person name="Chaudhuri R."/>
            <person name="La Ragione R.M."/>
            <person name="Hildebrand F."/>
            <person name="Pallen M.J."/>
        </authorList>
    </citation>
    <scope>NUCLEOTIDE SEQUENCE [LARGE SCALE GENOMIC DNA]</scope>
    <source>
        <strain evidence="2 3">Sa1CUA4</strain>
    </source>
</reference>
<dbReference type="EMBL" id="JACSPM010000002">
    <property type="protein sequence ID" value="MBD8023653.1"/>
    <property type="molecule type" value="Genomic_DNA"/>
</dbReference>
<organism evidence="2 3">
    <name type="scientific">Microbacterium gallinarum</name>
    <dbReference type="NCBI Taxonomy" id="2762209"/>
    <lineage>
        <taxon>Bacteria</taxon>
        <taxon>Bacillati</taxon>
        <taxon>Actinomycetota</taxon>
        <taxon>Actinomycetes</taxon>
        <taxon>Micrococcales</taxon>
        <taxon>Microbacteriaceae</taxon>
        <taxon>Microbacterium</taxon>
    </lineage>
</organism>